<gene>
    <name evidence="1" type="ordered locus">RER_40040</name>
</gene>
<reference evidence="2" key="1">
    <citation type="submission" date="2005-03" db="EMBL/GenBank/DDBJ databases">
        <title>Comparison of the complete genome sequences of Rhodococcus erythropolis PR4 and Rhodococcus opacus B4.</title>
        <authorList>
            <person name="Takarada H."/>
            <person name="Sekine M."/>
            <person name="Hosoyama A."/>
            <person name="Yamada R."/>
            <person name="Fujisawa T."/>
            <person name="Omata S."/>
            <person name="Shimizu A."/>
            <person name="Tsukatani N."/>
            <person name="Tanikawa S."/>
            <person name="Fujita N."/>
            <person name="Harayama S."/>
        </authorList>
    </citation>
    <scope>NUCLEOTIDE SEQUENCE [LARGE SCALE GENOMIC DNA]</scope>
    <source>
        <strain evidence="2">PR4 / NBRC 100887</strain>
    </source>
</reference>
<dbReference type="KEGG" id="rer:RER_40040"/>
<evidence type="ECO:0000313" key="2">
    <source>
        <dbReference type="Proteomes" id="UP000002204"/>
    </source>
</evidence>
<dbReference type="Proteomes" id="UP000002204">
    <property type="component" value="Chromosome"/>
</dbReference>
<accession>C1A277</accession>
<protein>
    <submittedName>
        <fullName evidence="1">Uncharacterized protein</fullName>
    </submittedName>
</protein>
<dbReference type="EMBL" id="AP008957">
    <property type="protein sequence ID" value="BAH34712.1"/>
    <property type="molecule type" value="Genomic_DNA"/>
</dbReference>
<proteinExistence type="predicted"/>
<reference evidence="1 2" key="2">
    <citation type="journal article" date="2006" name="Environ. Microbiol.">
        <title>Sequence analysis of three plasmids harboured in Rhodococcus erythropolis strain PR4.</title>
        <authorList>
            <person name="Sekine M."/>
            <person name="Tanikawa S."/>
            <person name="Omata S."/>
            <person name="Saito M."/>
            <person name="Fujisawa T."/>
            <person name="Tsukatani N."/>
            <person name="Tajima T."/>
            <person name="Sekigawa T."/>
            <person name="Kosugi H."/>
            <person name="Matsuo Y."/>
            <person name="Nishiko R."/>
            <person name="Imamura K."/>
            <person name="Ito M."/>
            <person name="Narita H."/>
            <person name="Tago S."/>
            <person name="Fujita N."/>
            <person name="Harayama S."/>
        </authorList>
    </citation>
    <scope>NUCLEOTIDE SEQUENCE [LARGE SCALE GENOMIC DNA]</scope>
    <source>
        <strain evidence="2">PR4 / NBRC 100887</strain>
    </source>
</reference>
<evidence type="ECO:0000313" key="1">
    <source>
        <dbReference type="EMBL" id="BAH34712.1"/>
    </source>
</evidence>
<organism evidence="1 2">
    <name type="scientific">Rhodococcus erythropolis (strain PR4 / NBRC 100887)</name>
    <dbReference type="NCBI Taxonomy" id="234621"/>
    <lineage>
        <taxon>Bacteria</taxon>
        <taxon>Bacillati</taxon>
        <taxon>Actinomycetota</taxon>
        <taxon>Actinomycetes</taxon>
        <taxon>Mycobacteriales</taxon>
        <taxon>Nocardiaceae</taxon>
        <taxon>Rhodococcus</taxon>
        <taxon>Rhodococcus erythropolis group</taxon>
    </lineage>
</organism>
<dbReference type="AlphaFoldDB" id="C1A277"/>
<name>C1A277_RHOE4</name>
<dbReference type="HOGENOM" id="CLU_1298947_0_0_11"/>
<sequence>MGLVTKFFVVCSDGLSGGPETGKLQVSGALIACRRRVRAPGNPRGIALVIRSFLGRDPKDPLGGLAFESSGIEEALQLRQKNFGAASQRFDFESSSDNFEEGTHMIFGQRESNSYFAAIFSYDFLDEGLGYETIARIHRGEICEWIRDLEASGLFSAAEVHAAELAWRENPRLLLDALLEDADEVSVKRWEIAWTRLERQSPAAGTAVAEHG</sequence>
<dbReference type="eggNOG" id="ENOG5031FAE">
    <property type="taxonomic scope" value="Bacteria"/>
</dbReference>